<evidence type="ECO:0000313" key="1">
    <source>
        <dbReference type="EMBL" id="ROU09436.1"/>
    </source>
</evidence>
<dbReference type="EMBL" id="RCTY01000001">
    <property type="protein sequence ID" value="ROU09436.1"/>
    <property type="molecule type" value="Genomic_DNA"/>
</dbReference>
<reference evidence="1 2" key="1">
    <citation type="submission" date="2018-10" db="EMBL/GenBank/DDBJ databases">
        <title>The genome of Lysobacter enzymogenes OH11.</title>
        <authorList>
            <person name="Liu F."/>
            <person name="Zhao Y."/>
            <person name="Qian G."/>
            <person name="Chen Y."/>
            <person name="Xu H."/>
        </authorList>
    </citation>
    <scope>NUCLEOTIDE SEQUENCE [LARGE SCALE GENOMIC DNA]</scope>
    <source>
        <strain evidence="1 2">OH11</strain>
    </source>
</reference>
<sequence length="137" mass="15254">MKFRVLARVDRSKLGDEVLTELTYRQLRFVGALRAGLSGKAAAVDAGYSPHTAAQAASRLAKSERICVALAAPESHDEFIACANTDQQRAARIRMCWLDALCERAKSGDVRALLAYIAEWRRSQRRRPTNNPKDSHD</sequence>
<evidence type="ECO:0000313" key="2">
    <source>
        <dbReference type="Proteomes" id="UP000275910"/>
    </source>
</evidence>
<dbReference type="Proteomes" id="UP000275910">
    <property type="component" value="Unassembled WGS sequence"/>
</dbReference>
<organism evidence="1 2">
    <name type="scientific">Lysobacter enzymogenes</name>
    <dbReference type="NCBI Taxonomy" id="69"/>
    <lineage>
        <taxon>Bacteria</taxon>
        <taxon>Pseudomonadati</taxon>
        <taxon>Pseudomonadota</taxon>
        <taxon>Gammaproteobacteria</taxon>
        <taxon>Lysobacterales</taxon>
        <taxon>Lysobacteraceae</taxon>
        <taxon>Lysobacter</taxon>
    </lineage>
</organism>
<comment type="caution">
    <text evidence="1">The sequence shown here is derived from an EMBL/GenBank/DDBJ whole genome shotgun (WGS) entry which is preliminary data.</text>
</comment>
<dbReference type="Gene3D" id="1.10.10.1400">
    <property type="entry name" value="Terminase, small subunit, N-terminal DNA-binding domain, HTH motif"/>
    <property type="match status" value="1"/>
</dbReference>
<dbReference type="AlphaFoldDB" id="A0A3N2RPY1"/>
<accession>A0A3N2RPY1</accession>
<protein>
    <submittedName>
        <fullName evidence="1">Uncharacterized protein</fullName>
    </submittedName>
</protein>
<proteinExistence type="predicted"/>
<name>A0A3N2RPY1_LYSEN</name>
<dbReference type="InterPro" id="IPR038713">
    <property type="entry name" value="Terminase_Gp1_N_sf"/>
</dbReference>
<gene>
    <name evidence="1" type="ORF">D9T17_01005</name>
</gene>